<dbReference type="Proteomes" id="UP000094056">
    <property type="component" value="Unassembled WGS sequence"/>
</dbReference>
<name>A0A1E3X486_9BACT</name>
<sequence>MNRPNMIPCASCGVRNNILSRQQEKEFTCYNCGEDLQKAIEKYDKLNKTFDEKSEHSSSPERIDAPTLNQEKYPALRTISGIYNFLAWIMGLGALVAVFYGMSLLDRYGTKEFGIAIIMISLIGGFIGVVSLLAISEGIRLFVNIAKDVNKLKRNRHQ</sequence>
<dbReference type="EMBL" id="MAYW01000237">
    <property type="protein sequence ID" value="ODS30362.1"/>
    <property type="molecule type" value="Genomic_DNA"/>
</dbReference>
<evidence type="ECO:0000256" key="1">
    <source>
        <dbReference type="SAM" id="Phobius"/>
    </source>
</evidence>
<gene>
    <name evidence="2" type="ORF">SCARUB_04521</name>
</gene>
<reference evidence="2 3" key="1">
    <citation type="submission" date="2016-07" db="EMBL/GenBank/DDBJ databases">
        <title>Draft genome of Scalindua rubra, obtained from a brine-seawater interface in the Red Sea, sheds light on salt adaptation in anammox bacteria.</title>
        <authorList>
            <person name="Speth D.R."/>
            <person name="Lagkouvardos I."/>
            <person name="Wang Y."/>
            <person name="Qian P.-Y."/>
            <person name="Dutilh B.E."/>
            <person name="Jetten M.S."/>
        </authorList>
    </citation>
    <scope>NUCLEOTIDE SEQUENCE [LARGE SCALE GENOMIC DNA]</scope>
    <source>
        <strain evidence="2">BSI-1</strain>
    </source>
</reference>
<protein>
    <submittedName>
        <fullName evidence="2">Uncharacterized protein</fullName>
    </submittedName>
</protein>
<evidence type="ECO:0000313" key="3">
    <source>
        <dbReference type="Proteomes" id="UP000094056"/>
    </source>
</evidence>
<keyword evidence="1" id="KW-0812">Transmembrane</keyword>
<keyword evidence="1" id="KW-0472">Membrane</keyword>
<comment type="caution">
    <text evidence="2">The sequence shown here is derived from an EMBL/GenBank/DDBJ whole genome shotgun (WGS) entry which is preliminary data.</text>
</comment>
<feature type="transmembrane region" description="Helical" evidence="1">
    <location>
        <begin position="113"/>
        <end position="135"/>
    </location>
</feature>
<keyword evidence="1" id="KW-1133">Transmembrane helix</keyword>
<proteinExistence type="predicted"/>
<accession>A0A1E3X486</accession>
<dbReference type="AlphaFoldDB" id="A0A1E3X486"/>
<feature type="transmembrane region" description="Helical" evidence="1">
    <location>
        <begin position="82"/>
        <end position="101"/>
    </location>
</feature>
<evidence type="ECO:0000313" key="2">
    <source>
        <dbReference type="EMBL" id="ODS30362.1"/>
    </source>
</evidence>
<organism evidence="2 3">
    <name type="scientific">Candidatus Scalindua rubra</name>
    <dbReference type="NCBI Taxonomy" id="1872076"/>
    <lineage>
        <taxon>Bacteria</taxon>
        <taxon>Pseudomonadati</taxon>
        <taxon>Planctomycetota</taxon>
        <taxon>Candidatus Brocadiia</taxon>
        <taxon>Candidatus Brocadiales</taxon>
        <taxon>Candidatus Scalinduaceae</taxon>
        <taxon>Candidatus Scalindua</taxon>
    </lineage>
</organism>